<organism evidence="2 3">
    <name type="scientific">Monosporascus cannonballus</name>
    <dbReference type="NCBI Taxonomy" id="155416"/>
    <lineage>
        <taxon>Eukaryota</taxon>
        <taxon>Fungi</taxon>
        <taxon>Dikarya</taxon>
        <taxon>Ascomycota</taxon>
        <taxon>Pezizomycotina</taxon>
        <taxon>Sordariomycetes</taxon>
        <taxon>Xylariomycetidae</taxon>
        <taxon>Xylariales</taxon>
        <taxon>Xylariales incertae sedis</taxon>
        <taxon>Monosporascus</taxon>
    </lineage>
</organism>
<feature type="region of interest" description="Disordered" evidence="1">
    <location>
        <begin position="1"/>
        <end position="63"/>
    </location>
</feature>
<gene>
    <name evidence="2" type="ORF">DL762_010280</name>
</gene>
<evidence type="ECO:0000256" key="1">
    <source>
        <dbReference type="SAM" id="MobiDB-lite"/>
    </source>
</evidence>
<feature type="compositionally biased region" description="Polar residues" evidence="1">
    <location>
        <begin position="1"/>
        <end position="11"/>
    </location>
</feature>
<name>A0ABY0GV80_9PEZI</name>
<protein>
    <submittedName>
        <fullName evidence="2">Uncharacterized protein</fullName>
    </submittedName>
</protein>
<accession>A0ABY0GV80</accession>
<sequence length="123" mass="13316">MASDNGPTRSGNGAWGHPKPVGGGHRQPPTPAGGLADEAGSRAARNADPIGPDIGGGAAGDRPHGLWEDKGHYRLTLQSRMLEIMDKRLAIGYHMYPSAFPFKTRNGVTWRYYDGPKNFDMWA</sequence>
<keyword evidence="3" id="KW-1185">Reference proteome</keyword>
<evidence type="ECO:0000313" key="3">
    <source>
        <dbReference type="Proteomes" id="UP000294003"/>
    </source>
</evidence>
<reference evidence="2 3" key="1">
    <citation type="submission" date="2018-06" db="EMBL/GenBank/DDBJ databases">
        <title>Complete Genomes of Monosporascus.</title>
        <authorList>
            <person name="Robinson A.J."/>
            <person name="Natvig D.O."/>
        </authorList>
    </citation>
    <scope>NUCLEOTIDE SEQUENCE [LARGE SCALE GENOMIC DNA]</scope>
    <source>
        <strain evidence="2 3">CBS 609.92</strain>
    </source>
</reference>
<proteinExistence type="predicted"/>
<comment type="caution">
    <text evidence="2">The sequence shown here is derived from an EMBL/GenBank/DDBJ whole genome shotgun (WGS) entry which is preliminary data.</text>
</comment>
<evidence type="ECO:0000313" key="2">
    <source>
        <dbReference type="EMBL" id="RYO74869.1"/>
    </source>
</evidence>
<dbReference type="Proteomes" id="UP000294003">
    <property type="component" value="Unassembled WGS sequence"/>
</dbReference>
<dbReference type="EMBL" id="QJNS01000715">
    <property type="protein sequence ID" value="RYO74869.1"/>
    <property type="molecule type" value="Genomic_DNA"/>
</dbReference>